<protein>
    <submittedName>
        <fullName evidence="9">Phospholipase C/P1 nuclease</fullName>
    </submittedName>
</protein>
<evidence type="ECO:0000256" key="1">
    <source>
        <dbReference type="ARBA" id="ARBA00009547"/>
    </source>
</evidence>
<dbReference type="InterPro" id="IPR008947">
    <property type="entry name" value="PLipase_C/P1_nuclease_dom_sf"/>
</dbReference>
<dbReference type="Gene3D" id="1.10.575.10">
    <property type="entry name" value="P1 Nuclease"/>
    <property type="match status" value="1"/>
</dbReference>
<proteinExistence type="inferred from homology"/>
<keyword evidence="2" id="KW-0540">Nuclease</keyword>
<keyword evidence="6" id="KW-1015">Disulfide bond</keyword>
<evidence type="ECO:0000313" key="10">
    <source>
        <dbReference type="Proteomes" id="UP000193642"/>
    </source>
</evidence>
<evidence type="ECO:0000256" key="5">
    <source>
        <dbReference type="ARBA" id="ARBA00022801"/>
    </source>
</evidence>
<dbReference type="SUPFAM" id="SSF48537">
    <property type="entry name" value="Phospholipase C/P1 nuclease"/>
    <property type="match status" value="1"/>
</dbReference>
<dbReference type="GO" id="GO:0003676">
    <property type="term" value="F:nucleic acid binding"/>
    <property type="evidence" value="ECO:0007669"/>
    <property type="project" value="InterPro"/>
</dbReference>
<dbReference type="PANTHER" id="PTHR33146">
    <property type="entry name" value="ENDONUCLEASE 4"/>
    <property type="match status" value="1"/>
</dbReference>
<dbReference type="EMBL" id="MCGO01000002">
    <property type="protein sequence ID" value="ORY52874.1"/>
    <property type="molecule type" value="Genomic_DNA"/>
</dbReference>
<dbReference type="InterPro" id="IPR003154">
    <property type="entry name" value="S1/P1nuclease"/>
</dbReference>
<dbReference type="GO" id="GO:0046872">
    <property type="term" value="F:metal ion binding"/>
    <property type="evidence" value="ECO:0007669"/>
    <property type="project" value="UniProtKB-KW"/>
</dbReference>
<dbReference type="CDD" id="cd11010">
    <property type="entry name" value="S1-P1_nuclease"/>
    <property type="match status" value="1"/>
</dbReference>
<evidence type="ECO:0000256" key="6">
    <source>
        <dbReference type="ARBA" id="ARBA00023157"/>
    </source>
</evidence>
<evidence type="ECO:0000256" key="2">
    <source>
        <dbReference type="ARBA" id="ARBA00022722"/>
    </source>
</evidence>
<keyword evidence="4" id="KW-0255">Endonuclease</keyword>
<keyword evidence="8" id="KW-0732">Signal</keyword>
<reference evidence="9 10" key="1">
    <citation type="submission" date="2016-07" db="EMBL/GenBank/DDBJ databases">
        <title>Pervasive Adenine N6-methylation of Active Genes in Fungi.</title>
        <authorList>
            <consortium name="DOE Joint Genome Institute"/>
            <person name="Mondo S.J."/>
            <person name="Dannebaum R.O."/>
            <person name="Kuo R.C."/>
            <person name="Labutti K."/>
            <person name="Haridas S."/>
            <person name="Kuo A."/>
            <person name="Salamov A."/>
            <person name="Ahrendt S.R."/>
            <person name="Lipzen A."/>
            <person name="Sullivan W."/>
            <person name="Andreopoulos W.B."/>
            <person name="Clum A."/>
            <person name="Lindquist E."/>
            <person name="Daum C."/>
            <person name="Ramamoorthy G.K."/>
            <person name="Gryganskyi A."/>
            <person name="Culley D."/>
            <person name="Magnuson J.K."/>
            <person name="James T.Y."/>
            <person name="O'Malley M.A."/>
            <person name="Stajich J.E."/>
            <person name="Spatafora J.W."/>
            <person name="Visel A."/>
            <person name="Grigoriev I.V."/>
        </authorList>
    </citation>
    <scope>NUCLEOTIDE SEQUENCE [LARGE SCALE GENOMIC DNA]</scope>
    <source>
        <strain evidence="9 10">JEL800</strain>
    </source>
</reference>
<dbReference type="PANTHER" id="PTHR33146:SF26">
    <property type="entry name" value="ENDONUCLEASE 4"/>
    <property type="match status" value="1"/>
</dbReference>
<dbReference type="Proteomes" id="UP000193642">
    <property type="component" value="Unassembled WGS sequence"/>
</dbReference>
<organism evidence="9 10">
    <name type="scientific">Rhizoclosmatium globosum</name>
    <dbReference type="NCBI Taxonomy" id="329046"/>
    <lineage>
        <taxon>Eukaryota</taxon>
        <taxon>Fungi</taxon>
        <taxon>Fungi incertae sedis</taxon>
        <taxon>Chytridiomycota</taxon>
        <taxon>Chytridiomycota incertae sedis</taxon>
        <taxon>Chytridiomycetes</taxon>
        <taxon>Chytridiales</taxon>
        <taxon>Chytriomycetaceae</taxon>
        <taxon>Rhizoclosmatium</taxon>
    </lineage>
</organism>
<dbReference type="STRING" id="329046.A0A1Y2D165"/>
<evidence type="ECO:0000256" key="3">
    <source>
        <dbReference type="ARBA" id="ARBA00022723"/>
    </source>
</evidence>
<gene>
    <name evidence="9" type="ORF">BCR33DRAFT_711295</name>
</gene>
<dbReference type="GO" id="GO:0016788">
    <property type="term" value="F:hydrolase activity, acting on ester bonds"/>
    <property type="evidence" value="ECO:0007669"/>
    <property type="project" value="InterPro"/>
</dbReference>
<sequence length="411" mass="43788">MELLVILAAVGTVAAWSGPEHQMVGRIASAFLAPETQAALNSLLPSFDVPSDNITFPINGNVSLMTTWADTVKGKKVYGWSGAYHYIDYEDVTLLDVKNMSASVVACSKIIDEISCPAGVCIVPAIANYTNRADYANKRSDNERAEAILFLTHYLGDITQPLHNCGKFLGGNNYLVKWNGSIFEPAPYQKYRHNMHFIWDQFMIEADIQDNYGNSFDKYVASIIGDIMVGKYNSAAASWLTCQSPVKTDSGLVVKTVCPIEWSVEGNDLNCASVWDNTGSLDPANPTDDLYTNGYYAANKDIARLQLAKAGLRLAAALNTLVPAKPIDTYYSGFASVIPSKCTTTSAPLAITTAAVAPVTTASGAVTAEATTTASTAAVVAPAPTTKVNLLSNASALTISVAIVVALSLTL</sequence>
<feature type="chain" id="PRO_5012350086" evidence="8">
    <location>
        <begin position="16"/>
        <end position="411"/>
    </location>
</feature>
<accession>A0A1Y2D165</accession>
<dbReference type="Pfam" id="PF02265">
    <property type="entry name" value="S1-P1_nuclease"/>
    <property type="match status" value="1"/>
</dbReference>
<comment type="caution">
    <text evidence="9">The sequence shown here is derived from an EMBL/GenBank/DDBJ whole genome shotgun (WGS) entry which is preliminary data.</text>
</comment>
<keyword evidence="5" id="KW-0378">Hydrolase</keyword>
<dbReference type="GO" id="GO:0006308">
    <property type="term" value="P:DNA catabolic process"/>
    <property type="evidence" value="ECO:0007669"/>
    <property type="project" value="InterPro"/>
</dbReference>
<keyword evidence="10" id="KW-1185">Reference proteome</keyword>
<keyword evidence="3" id="KW-0479">Metal-binding</keyword>
<dbReference type="AlphaFoldDB" id="A0A1Y2D165"/>
<keyword evidence="7" id="KW-0325">Glycoprotein</keyword>
<evidence type="ECO:0000256" key="8">
    <source>
        <dbReference type="SAM" id="SignalP"/>
    </source>
</evidence>
<dbReference type="GO" id="GO:0004519">
    <property type="term" value="F:endonuclease activity"/>
    <property type="evidence" value="ECO:0007669"/>
    <property type="project" value="UniProtKB-KW"/>
</dbReference>
<feature type="signal peptide" evidence="8">
    <location>
        <begin position="1"/>
        <end position="15"/>
    </location>
</feature>
<evidence type="ECO:0000256" key="4">
    <source>
        <dbReference type="ARBA" id="ARBA00022759"/>
    </source>
</evidence>
<name>A0A1Y2D165_9FUNG</name>
<comment type="similarity">
    <text evidence="1">Belongs to the nuclease type I family.</text>
</comment>
<dbReference type="OrthoDB" id="441446at2759"/>
<evidence type="ECO:0000256" key="7">
    <source>
        <dbReference type="ARBA" id="ARBA00023180"/>
    </source>
</evidence>
<evidence type="ECO:0000313" key="9">
    <source>
        <dbReference type="EMBL" id="ORY52874.1"/>
    </source>
</evidence>